<evidence type="ECO:0000256" key="12">
    <source>
        <dbReference type="PROSITE-ProRule" id="PRU00323"/>
    </source>
</evidence>
<evidence type="ECO:0000259" key="14">
    <source>
        <dbReference type="PROSITE" id="PS50026"/>
    </source>
</evidence>
<evidence type="ECO:0000256" key="2">
    <source>
        <dbReference type="ARBA" id="ARBA00004613"/>
    </source>
</evidence>
<keyword evidence="18" id="KW-1185">Reference proteome</keyword>
<evidence type="ECO:0000256" key="10">
    <source>
        <dbReference type="ARBA" id="ARBA00023292"/>
    </source>
</evidence>
<dbReference type="FunFam" id="2.30.180.10:FF:000018">
    <property type="entry name" value="Stabilin 2"/>
    <property type="match status" value="1"/>
</dbReference>
<keyword evidence="6 13" id="KW-1133">Transmembrane helix</keyword>
<dbReference type="PANTHER" id="PTHR24038:SF0">
    <property type="entry name" value="STABILIN-2"/>
    <property type="match status" value="1"/>
</dbReference>
<dbReference type="InterPro" id="IPR024731">
    <property type="entry name" value="NELL2-like_EGF"/>
</dbReference>
<dbReference type="PROSITE" id="PS01241">
    <property type="entry name" value="LINK_1"/>
    <property type="match status" value="1"/>
</dbReference>
<comment type="caution">
    <text evidence="17">The sequence shown here is derived from an EMBL/GenBank/DDBJ whole genome shotgun (WGS) entry which is preliminary data.</text>
</comment>
<organism evidence="17 18">
    <name type="scientific">Ophiophagus hannah</name>
    <name type="common">King cobra</name>
    <name type="synonym">Naja hannah</name>
    <dbReference type="NCBI Taxonomy" id="8665"/>
    <lineage>
        <taxon>Eukaryota</taxon>
        <taxon>Metazoa</taxon>
        <taxon>Chordata</taxon>
        <taxon>Craniata</taxon>
        <taxon>Vertebrata</taxon>
        <taxon>Euteleostomi</taxon>
        <taxon>Lepidosauria</taxon>
        <taxon>Squamata</taxon>
        <taxon>Bifurcata</taxon>
        <taxon>Unidentata</taxon>
        <taxon>Episquamata</taxon>
        <taxon>Toxicofera</taxon>
        <taxon>Serpentes</taxon>
        <taxon>Colubroidea</taxon>
        <taxon>Elapidae</taxon>
        <taxon>Elapinae</taxon>
        <taxon>Ophiophagus</taxon>
    </lineage>
</organism>
<dbReference type="EMBL" id="AZIM01000742">
    <property type="protein sequence ID" value="ETE69543.1"/>
    <property type="molecule type" value="Genomic_DNA"/>
</dbReference>
<dbReference type="PROSITE" id="PS50963">
    <property type="entry name" value="LINK_2"/>
    <property type="match status" value="1"/>
</dbReference>
<dbReference type="FunFam" id="2.30.180.10:FF:000005">
    <property type="entry name" value="Stabilin 2"/>
    <property type="match status" value="2"/>
</dbReference>
<dbReference type="Proteomes" id="UP000018936">
    <property type="component" value="Unassembled WGS sequence"/>
</dbReference>
<feature type="domain" description="Link" evidence="16">
    <location>
        <begin position="1137"/>
        <end position="1230"/>
    </location>
</feature>
<feature type="domain" description="EGF-like" evidence="14">
    <location>
        <begin position="200"/>
        <end position="242"/>
    </location>
</feature>
<dbReference type="SMART" id="SM00181">
    <property type="entry name" value="EGF"/>
    <property type="match status" value="9"/>
</dbReference>
<dbReference type="InterPro" id="IPR056806">
    <property type="entry name" value="EGF_STAB1-2"/>
</dbReference>
<keyword evidence="9" id="KW-0325">Glycoprotein</keyword>
<dbReference type="InterPro" id="IPR016186">
    <property type="entry name" value="C-type_lectin-like/link_sf"/>
</dbReference>
<evidence type="ECO:0000256" key="13">
    <source>
        <dbReference type="SAM" id="Phobius"/>
    </source>
</evidence>
<dbReference type="InterPro" id="IPR009030">
    <property type="entry name" value="Growth_fac_rcpt_cys_sf"/>
</dbReference>
<feature type="domain" description="EGF-like" evidence="14">
    <location>
        <begin position="116"/>
        <end position="156"/>
    </location>
</feature>
<feature type="domain" description="EGF-like" evidence="14">
    <location>
        <begin position="157"/>
        <end position="199"/>
    </location>
</feature>
<evidence type="ECO:0000256" key="6">
    <source>
        <dbReference type="ARBA" id="ARBA00022989"/>
    </source>
</evidence>
<dbReference type="InterPro" id="IPR000538">
    <property type="entry name" value="Link_dom"/>
</dbReference>
<evidence type="ECO:0000256" key="7">
    <source>
        <dbReference type="ARBA" id="ARBA00023136"/>
    </source>
</evidence>
<keyword evidence="8 11" id="KW-1015">Disulfide bond</keyword>
<dbReference type="Gene3D" id="2.10.25.10">
    <property type="entry name" value="Laminin"/>
    <property type="match status" value="7"/>
</dbReference>
<evidence type="ECO:0000256" key="11">
    <source>
        <dbReference type="PROSITE-ProRule" id="PRU00076"/>
    </source>
</evidence>
<dbReference type="SMART" id="SM00554">
    <property type="entry name" value="FAS1"/>
    <property type="match status" value="4"/>
</dbReference>
<dbReference type="SMART" id="SM00445">
    <property type="entry name" value="LINK"/>
    <property type="match status" value="1"/>
</dbReference>
<dbReference type="FunFam" id="2.10.25.10:FF:000040">
    <property type="entry name" value="Stabilin 2"/>
    <property type="match status" value="3"/>
</dbReference>
<dbReference type="Gene3D" id="2.30.180.10">
    <property type="entry name" value="FAS1 domain"/>
    <property type="match status" value="4"/>
</dbReference>
<dbReference type="Pfam" id="PF02469">
    <property type="entry name" value="Fasciclin"/>
    <property type="match status" value="4"/>
</dbReference>
<feature type="disulfide bond" evidence="11">
    <location>
        <begin position="56"/>
        <end position="65"/>
    </location>
</feature>
<dbReference type="PANTHER" id="PTHR24038">
    <property type="entry name" value="STABILIN"/>
    <property type="match status" value="1"/>
</dbReference>
<proteinExistence type="predicted"/>
<dbReference type="SMART" id="SM00179">
    <property type="entry name" value="EGF_CA"/>
    <property type="match status" value="1"/>
</dbReference>
<keyword evidence="3" id="KW-0964">Secreted</keyword>
<dbReference type="InterPro" id="IPR000782">
    <property type="entry name" value="FAS1_domain"/>
</dbReference>
<dbReference type="InterPro" id="IPR036378">
    <property type="entry name" value="FAS1_dom_sf"/>
</dbReference>
<keyword evidence="5 13" id="KW-0812">Transmembrane</keyword>
<dbReference type="FunFam" id="3.10.100.10:FF:000001">
    <property type="entry name" value="Hyaluronan proteoglycan link protein 1"/>
    <property type="match status" value="1"/>
</dbReference>
<feature type="domain" description="FAS1" evidence="15">
    <location>
        <begin position="284"/>
        <end position="438"/>
    </location>
</feature>
<dbReference type="SUPFAM" id="SSF57184">
    <property type="entry name" value="Growth factor receptor domain"/>
    <property type="match status" value="1"/>
</dbReference>
<dbReference type="GO" id="GO:0016020">
    <property type="term" value="C:membrane"/>
    <property type="evidence" value="ECO:0007669"/>
    <property type="project" value="UniProtKB-SubCell"/>
</dbReference>
<evidence type="ECO:0000256" key="8">
    <source>
        <dbReference type="ARBA" id="ARBA00023157"/>
    </source>
</evidence>
<dbReference type="SUPFAM" id="SSF82153">
    <property type="entry name" value="FAS1 domain"/>
    <property type="match status" value="4"/>
</dbReference>
<dbReference type="InterPro" id="IPR001881">
    <property type="entry name" value="EGF-like_Ca-bd_dom"/>
</dbReference>
<feature type="transmembrane region" description="Helical" evidence="13">
    <location>
        <begin position="1407"/>
        <end position="1427"/>
    </location>
</feature>
<dbReference type="InterPro" id="IPR016187">
    <property type="entry name" value="CTDL_fold"/>
</dbReference>
<dbReference type="FunFam" id="2.30.180.10:FF:000020">
    <property type="entry name" value="Stabilin 2"/>
    <property type="match status" value="1"/>
</dbReference>
<name>V8P6B4_OPHHA</name>
<evidence type="ECO:0000256" key="3">
    <source>
        <dbReference type="ARBA" id="ARBA00022525"/>
    </source>
</evidence>
<evidence type="ECO:0000313" key="17">
    <source>
        <dbReference type="EMBL" id="ETE69543.1"/>
    </source>
</evidence>
<reference evidence="17 18" key="1">
    <citation type="journal article" date="2013" name="Proc. Natl. Acad. Sci. U.S.A.">
        <title>The king cobra genome reveals dynamic gene evolution and adaptation in the snake venom system.</title>
        <authorList>
            <person name="Vonk F.J."/>
            <person name="Casewell N.R."/>
            <person name="Henkel C.V."/>
            <person name="Heimberg A.M."/>
            <person name="Jansen H.J."/>
            <person name="McCleary R.J."/>
            <person name="Kerkkamp H.M."/>
            <person name="Vos R.A."/>
            <person name="Guerreiro I."/>
            <person name="Calvete J.J."/>
            <person name="Wuster W."/>
            <person name="Woods A.E."/>
            <person name="Logan J.M."/>
            <person name="Harrison R.A."/>
            <person name="Castoe T.A."/>
            <person name="de Koning A.P."/>
            <person name="Pollock D.D."/>
            <person name="Yandell M."/>
            <person name="Calderon D."/>
            <person name="Renjifo C."/>
            <person name="Currier R.B."/>
            <person name="Salgado D."/>
            <person name="Pla D."/>
            <person name="Sanz L."/>
            <person name="Hyder A.S."/>
            <person name="Ribeiro J.M."/>
            <person name="Arntzen J.W."/>
            <person name="van den Thillart G.E."/>
            <person name="Boetzer M."/>
            <person name="Pirovano W."/>
            <person name="Dirks R.P."/>
            <person name="Spaink H.P."/>
            <person name="Duboule D."/>
            <person name="McGlinn E."/>
            <person name="Kini R.M."/>
            <person name="Richardson M.K."/>
        </authorList>
    </citation>
    <scope>NUCLEOTIDE SEQUENCE</scope>
    <source>
        <tissue evidence="17">Blood</tissue>
    </source>
</reference>
<evidence type="ECO:0000313" key="18">
    <source>
        <dbReference type="Proteomes" id="UP000018936"/>
    </source>
</evidence>
<keyword evidence="7 13" id="KW-0472">Membrane</keyword>
<sequence length="1456" mass="159534">MKYGCAWYCNVTKKEPECCKGFFGSECSQCPGGFLNPCSGNGQCMDGMKGNGTCICKNGFERSQCHFCVDPNKYGPQCDKECMCVHGKCDNQIDGDGSCLPGSCKSGYTGDFCDAQVMPCGPFLQLCDVHADCILSNGTMSCACKPGFEGDGIICSEVDPCAHINPHSCDANAECIKSGPGTHECVCQPGWTGNGRDCSEINNCLLSNFGGCHTNATCQYVGPGQNDCECKEGFRGNGYECEPINYCLEQSWKCHPLAVCQLTTSGVWKCVCSRGYEGDGSKCYGNIMDELTSLSGTAGFNEWLNNVLIDGANIILGDIAATNGIIHTIDKHYNLANVIEAARVYSVFAPSNNAIESYLKEKQSASLDEDQIRFHIILGEKLLKNDLRNGMFKTTMLGLSFRVGFVIHDDQLYINEAPINYPNVATDKGIIHGLGRVMEIVKNRCDINDTVIVNLKNSILTLWFASFPRIPIAVALKSLFLFRPENVVQAFMAHSVSLVQDYLEKHVLAMEFAWMASAALGLASVKQDLMEWPVSDVLKANMAQTVTKNVPVCMGDATVVLKEMGPVNVILVGEVSNVTVLLMHVRTTMEVALPKQNVDVPLQENEYVFAEQVTLVMELPALNNGGCGQNAICNDTVPSERTCICKPNYIGDGFLCRGSISLDASLRDITGTGPFTVFAPTNEALLTDLQITNWVAKGVMPQILRYHIVACTGLLYTDLTSDKTVITLQGEPLKITFAQNTVLLNGKAKILASDIITTNGVIHIIDKKSGLINLINDPLHQPVTLFWPTDKVIRALPKEQQDELFKMSNKEKLLQYLKFHVIGNAKILAYALPSSDSLKTLQGSDLSVKCGNDDTNTGELFLNDRRCKIIQRHLEFDGGIAYGIDCMLTDPILGGRCDTFMTTEFPLAQEAQKLLAITMDTVMKVMLAQENVFVMLPSMGLHVSSVCQEDMAWNANPAIVQHMDSVMKEFLDQDIVSVKLDGLDSSLQPQCAHPAVLSMPYVILMVLVSVSLIILGMDLHVQKLCKKSNGGCHKNAKCVQTDVKVNCTCQKGYQGDGYTCKAINPCTDGLNGGCHEHALCTMTGPDKRKCECKENYIGDGIDCEVSQLPIDRCLQDNGQCHADANCADLHFQDATVGVFHIRSAKGQYKLTFADANKTCEDESATVATYTQLLYAQKAKYHLCAAGWLANGRVAYPTAFSAPKCGGGVVGIIDYGIRVNMTETWDVFCYRVKDVSCTCKTGYVGDGFTCSGNLLQVLFTFPTFANFLSEIFTYSNTSRKGQEFMKYLTNLSIKATLFVPNNDGLRKNETLSGRDIEYHLTKNTTYYEDLVNGTTLQSKIGESLLITHQEENQEQISLTKKMTTKYVNGKAIREWDIIASNGVIHVIEASLKAPPATSASLHPGAGTGIFFAIILVIGIIALVGYSYFRFKNRPIQFQLFRVSDEQQLVSSDSHNDF</sequence>
<dbReference type="Pfam" id="PF12947">
    <property type="entry name" value="EGF_3"/>
    <property type="match status" value="7"/>
</dbReference>
<feature type="domain" description="FAS1" evidence="15">
    <location>
        <begin position="630"/>
        <end position="769"/>
    </location>
</feature>
<protein>
    <submittedName>
        <fullName evidence="17">Stabilin-2</fullName>
    </submittedName>
</protein>
<feature type="disulfide bond" evidence="12">
    <location>
        <begin position="1183"/>
        <end position="1204"/>
    </location>
</feature>
<dbReference type="GO" id="GO:0005041">
    <property type="term" value="F:low-density lipoprotein particle receptor activity"/>
    <property type="evidence" value="ECO:0007669"/>
    <property type="project" value="TreeGrafter"/>
</dbReference>
<comment type="subcellular location">
    <subcellularLocation>
        <location evidence="1">Membrane</location>
        <topology evidence="1">Single-pass membrane protein</topology>
    </subcellularLocation>
    <subcellularLocation>
        <location evidence="2">Secreted</location>
    </subcellularLocation>
</comment>
<evidence type="ECO:0000256" key="1">
    <source>
        <dbReference type="ARBA" id="ARBA00004167"/>
    </source>
</evidence>
<dbReference type="PROSITE" id="PS50213">
    <property type="entry name" value="FAS1"/>
    <property type="match status" value="4"/>
</dbReference>
<evidence type="ECO:0000256" key="5">
    <source>
        <dbReference type="ARBA" id="ARBA00022692"/>
    </source>
</evidence>
<gene>
    <name evidence="17" type="primary">Stab2</name>
    <name evidence="17" type="ORF">L345_04649</name>
</gene>
<comment type="caution">
    <text evidence="11">Lacks conserved residue(s) required for the propagation of feature annotation.</text>
</comment>
<dbReference type="OrthoDB" id="286301at2759"/>
<dbReference type="GO" id="GO:0005540">
    <property type="term" value="F:hyaluronic acid binding"/>
    <property type="evidence" value="ECO:0007669"/>
    <property type="project" value="InterPro"/>
</dbReference>
<evidence type="ECO:0000259" key="16">
    <source>
        <dbReference type="PROSITE" id="PS50963"/>
    </source>
</evidence>
<accession>V8P6B4</accession>
<feature type="domain" description="FAS1" evidence="15">
    <location>
        <begin position="765"/>
        <end position="888"/>
    </location>
</feature>
<evidence type="ECO:0000256" key="4">
    <source>
        <dbReference type="ARBA" id="ARBA00022536"/>
    </source>
</evidence>
<feature type="domain" description="FAS1" evidence="15">
    <location>
        <begin position="1250"/>
        <end position="1390"/>
    </location>
</feature>
<evidence type="ECO:0000259" key="15">
    <source>
        <dbReference type="PROSITE" id="PS50213"/>
    </source>
</evidence>
<dbReference type="PROSITE" id="PS01186">
    <property type="entry name" value="EGF_2"/>
    <property type="match status" value="4"/>
</dbReference>
<dbReference type="Pfam" id="PF00193">
    <property type="entry name" value="Xlink"/>
    <property type="match status" value="1"/>
</dbReference>
<keyword evidence="4 11" id="KW-0245">EGF-like domain</keyword>
<dbReference type="GO" id="GO:0007155">
    <property type="term" value="P:cell adhesion"/>
    <property type="evidence" value="ECO:0007669"/>
    <property type="project" value="InterPro"/>
</dbReference>
<dbReference type="PROSITE" id="PS50026">
    <property type="entry name" value="EGF_3"/>
    <property type="match status" value="5"/>
</dbReference>
<dbReference type="InterPro" id="IPR000742">
    <property type="entry name" value="EGF"/>
</dbReference>
<feature type="domain" description="EGF-like" evidence="14">
    <location>
        <begin position="1062"/>
        <end position="1104"/>
    </location>
</feature>
<dbReference type="Gene3D" id="3.10.100.10">
    <property type="entry name" value="Mannose-Binding Protein A, subunit A"/>
    <property type="match status" value="1"/>
</dbReference>
<feature type="domain" description="EGF-like" evidence="14">
    <location>
        <begin position="28"/>
        <end position="66"/>
    </location>
</feature>
<evidence type="ECO:0000256" key="9">
    <source>
        <dbReference type="ARBA" id="ARBA00023180"/>
    </source>
</evidence>
<dbReference type="Pfam" id="PF24887">
    <property type="entry name" value="EGF_STAB1-2"/>
    <property type="match status" value="1"/>
</dbReference>
<dbReference type="GO" id="GO:0005576">
    <property type="term" value="C:extracellular region"/>
    <property type="evidence" value="ECO:0007669"/>
    <property type="project" value="UniProtKB-SubCell"/>
</dbReference>
<dbReference type="GO" id="GO:0005509">
    <property type="term" value="F:calcium ion binding"/>
    <property type="evidence" value="ECO:0007669"/>
    <property type="project" value="InterPro"/>
</dbReference>
<dbReference type="SUPFAM" id="SSF56436">
    <property type="entry name" value="C-type lectin-like"/>
    <property type="match status" value="1"/>
</dbReference>
<keyword evidence="10" id="KW-0424">Laminin EGF-like domain</keyword>
<dbReference type="GO" id="GO:0030169">
    <property type="term" value="F:low-density lipoprotein particle binding"/>
    <property type="evidence" value="ECO:0007669"/>
    <property type="project" value="TreeGrafter"/>
</dbReference>
<feature type="disulfide bond" evidence="12">
    <location>
        <begin position="1159"/>
        <end position="1228"/>
    </location>
</feature>